<evidence type="ECO:0000313" key="1">
    <source>
        <dbReference type="EMBL" id="BBD07722.1"/>
    </source>
</evidence>
<gene>
    <name evidence="1" type="ORF">DFE_0996</name>
</gene>
<protein>
    <submittedName>
        <fullName evidence="1">Uncharacterized protein</fullName>
    </submittedName>
</protein>
<dbReference type="RefSeq" id="WP_126377216.1">
    <property type="nucleotide sequence ID" value="NZ_AP017378.1"/>
</dbReference>
<sequence>MYRIGRTILLLIITSLVFCSYLFANDMSQGLNCPPGWNDNTSARGNDLIKQCISPSQDAFIELYASPGKDVPLDKLLDAWASEMTQRGLPFQNLVSEQPGQVSGYPAVTRVYSGQINNGSQFDSSLVASSYNGVKYVFQGLSLKGNKKARKQIRHAMNTWYYPGVSSQASSNTIGGLPLGSGSSVNTSQNVNSGGGLPTISGTFIADKKDYFGGKYYYRMYHYYGDGTFIDGTKNAKTGEVKMGTRKKQCKISKSGKSYVVTSGRSCTDGYVTDTEGNEIRRFKSGCYTSGGKPMYFSRVIDNSKNYTNRVETSGLPTIAGTFIADKKDYWSGKYYYRMYHYYGDGTFIDGQKNAATGEVKMGTRKKQCKISKSGNYYVVKSGGSCTDGFVTDTEGNEITRFKSGCYTSGGRAMYFKLVK</sequence>
<dbReference type="AlphaFoldDB" id="A0A2Z6AWU2"/>
<evidence type="ECO:0000313" key="2">
    <source>
        <dbReference type="Proteomes" id="UP000269883"/>
    </source>
</evidence>
<accession>A0A2Z6AWU2</accession>
<name>A0A2Z6AWU2_9BACT</name>
<dbReference type="EMBL" id="AP017378">
    <property type="protein sequence ID" value="BBD07722.1"/>
    <property type="molecule type" value="Genomic_DNA"/>
</dbReference>
<proteinExistence type="predicted"/>
<reference evidence="1 2" key="1">
    <citation type="journal article" date="2018" name="Sci. Adv.">
        <title>Multi-heme cytochromes provide a pathway for survival in energy-limited environments.</title>
        <authorList>
            <person name="Deng X."/>
            <person name="Dohmae N."/>
            <person name="Nealson K.H."/>
            <person name="Hashimoto K."/>
            <person name="Okamoto A."/>
        </authorList>
    </citation>
    <scope>NUCLEOTIDE SEQUENCE [LARGE SCALE GENOMIC DNA]</scope>
    <source>
        <strain evidence="1 2">IS5</strain>
    </source>
</reference>
<keyword evidence="2" id="KW-1185">Reference proteome</keyword>
<organism evidence="1 2">
    <name type="scientific">Desulfovibrio ferrophilus</name>
    <dbReference type="NCBI Taxonomy" id="241368"/>
    <lineage>
        <taxon>Bacteria</taxon>
        <taxon>Pseudomonadati</taxon>
        <taxon>Thermodesulfobacteriota</taxon>
        <taxon>Desulfovibrionia</taxon>
        <taxon>Desulfovibrionales</taxon>
        <taxon>Desulfovibrionaceae</taxon>
        <taxon>Desulfovibrio</taxon>
    </lineage>
</organism>
<dbReference type="OrthoDB" id="5447326at2"/>
<dbReference type="Proteomes" id="UP000269883">
    <property type="component" value="Chromosome"/>
</dbReference>
<dbReference type="KEGG" id="dfl:DFE_0996"/>